<comment type="subcellular location">
    <subcellularLocation>
        <location evidence="1">Endomembrane system</location>
        <topology evidence="1">Multi-pass membrane protein</topology>
    </subcellularLocation>
</comment>
<dbReference type="EMBL" id="MU006090">
    <property type="protein sequence ID" value="KAF2841799.1"/>
    <property type="molecule type" value="Genomic_DNA"/>
</dbReference>
<sequence>MNATFGNAVELIVSIVALKNGEIRIVQASMLGSILSNILLVSSILPSYAHSPIDG</sequence>
<dbReference type="Gene3D" id="1.20.1420.30">
    <property type="entry name" value="NCX, central ion-binding region"/>
    <property type="match status" value="1"/>
</dbReference>
<dbReference type="GO" id="GO:0000329">
    <property type="term" value="C:fungal-type vacuole membrane"/>
    <property type="evidence" value="ECO:0007669"/>
    <property type="project" value="TreeGrafter"/>
</dbReference>
<keyword evidence="5" id="KW-1133">Transmembrane helix</keyword>
<dbReference type="PANTHER" id="PTHR31503">
    <property type="entry name" value="VACUOLAR CALCIUM ION TRANSPORTER"/>
    <property type="match status" value="1"/>
</dbReference>
<dbReference type="InterPro" id="IPR004837">
    <property type="entry name" value="NaCa_Exmemb"/>
</dbReference>
<protein>
    <recommendedName>
        <fullName evidence="8">Sodium/calcium exchanger membrane region domain-containing protein</fullName>
    </recommendedName>
</protein>
<evidence type="ECO:0000313" key="10">
    <source>
        <dbReference type="Proteomes" id="UP000799429"/>
    </source>
</evidence>
<evidence type="ECO:0000256" key="1">
    <source>
        <dbReference type="ARBA" id="ARBA00004127"/>
    </source>
</evidence>
<comment type="caution">
    <text evidence="9">The sequence shown here is derived from an EMBL/GenBank/DDBJ whole genome shotgun (WGS) entry which is preliminary data.</text>
</comment>
<dbReference type="InterPro" id="IPR044880">
    <property type="entry name" value="NCX_ion-bd_dom_sf"/>
</dbReference>
<dbReference type="OrthoDB" id="1699231at2759"/>
<feature type="domain" description="Sodium/calcium exchanger membrane region" evidence="8">
    <location>
        <begin position="2"/>
        <end position="45"/>
    </location>
</feature>
<proteinExistence type="inferred from homology"/>
<comment type="similarity">
    <text evidence="2">Belongs to the Ca(2+):cation antiporter (CaCA) (TC 2.A.19) family.</text>
</comment>
<dbReference type="GO" id="GO:0015369">
    <property type="term" value="F:calcium:proton antiporter activity"/>
    <property type="evidence" value="ECO:0007669"/>
    <property type="project" value="TreeGrafter"/>
</dbReference>
<evidence type="ECO:0000256" key="2">
    <source>
        <dbReference type="ARBA" id="ARBA00008170"/>
    </source>
</evidence>
<evidence type="ECO:0000256" key="5">
    <source>
        <dbReference type="ARBA" id="ARBA00022989"/>
    </source>
</evidence>
<evidence type="ECO:0000256" key="4">
    <source>
        <dbReference type="ARBA" id="ARBA00022692"/>
    </source>
</evidence>
<dbReference type="GO" id="GO:0012505">
    <property type="term" value="C:endomembrane system"/>
    <property type="evidence" value="ECO:0007669"/>
    <property type="project" value="UniProtKB-SubCell"/>
</dbReference>
<evidence type="ECO:0000259" key="8">
    <source>
        <dbReference type="Pfam" id="PF01699"/>
    </source>
</evidence>
<evidence type="ECO:0000256" key="7">
    <source>
        <dbReference type="ARBA" id="ARBA00023136"/>
    </source>
</evidence>
<organism evidence="9 10">
    <name type="scientific">Patellaria atrata CBS 101060</name>
    <dbReference type="NCBI Taxonomy" id="1346257"/>
    <lineage>
        <taxon>Eukaryota</taxon>
        <taxon>Fungi</taxon>
        <taxon>Dikarya</taxon>
        <taxon>Ascomycota</taxon>
        <taxon>Pezizomycotina</taxon>
        <taxon>Dothideomycetes</taxon>
        <taxon>Dothideomycetes incertae sedis</taxon>
        <taxon>Patellariales</taxon>
        <taxon>Patellariaceae</taxon>
        <taxon>Patellaria</taxon>
    </lineage>
</organism>
<keyword evidence="7" id="KW-0472">Membrane</keyword>
<accession>A0A9P4VVL6</accession>
<keyword evidence="4" id="KW-0812">Transmembrane</keyword>
<keyword evidence="6" id="KW-0406">Ion transport</keyword>
<evidence type="ECO:0000256" key="6">
    <source>
        <dbReference type="ARBA" id="ARBA00023065"/>
    </source>
</evidence>
<gene>
    <name evidence="9" type="ORF">M501DRAFT_997973</name>
</gene>
<dbReference type="PANTHER" id="PTHR31503:SF22">
    <property type="entry name" value="VACUOLAR CALCIUM ION TRANSPORTER"/>
    <property type="match status" value="1"/>
</dbReference>
<evidence type="ECO:0000256" key="3">
    <source>
        <dbReference type="ARBA" id="ARBA00022448"/>
    </source>
</evidence>
<dbReference type="Pfam" id="PF01699">
    <property type="entry name" value="Na_Ca_ex"/>
    <property type="match status" value="1"/>
</dbReference>
<dbReference type="Proteomes" id="UP000799429">
    <property type="component" value="Unassembled WGS sequence"/>
</dbReference>
<keyword evidence="3" id="KW-0813">Transport</keyword>
<name>A0A9P4VVL6_9PEZI</name>
<dbReference type="InterPro" id="IPR004713">
    <property type="entry name" value="CaH_exchang"/>
</dbReference>
<keyword evidence="10" id="KW-1185">Reference proteome</keyword>
<evidence type="ECO:0000313" key="9">
    <source>
        <dbReference type="EMBL" id="KAF2841799.1"/>
    </source>
</evidence>
<dbReference type="AlphaFoldDB" id="A0A9P4VVL6"/>
<dbReference type="GO" id="GO:0006874">
    <property type="term" value="P:intracellular calcium ion homeostasis"/>
    <property type="evidence" value="ECO:0007669"/>
    <property type="project" value="TreeGrafter"/>
</dbReference>
<reference evidence="9" key="1">
    <citation type="journal article" date="2020" name="Stud. Mycol.">
        <title>101 Dothideomycetes genomes: a test case for predicting lifestyles and emergence of pathogens.</title>
        <authorList>
            <person name="Haridas S."/>
            <person name="Albert R."/>
            <person name="Binder M."/>
            <person name="Bloem J."/>
            <person name="Labutti K."/>
            <person name="Salamov A."/>
            <person name="Andreopoulos B."/>
            <person name="Baker S."/>
            <person name="Barry K."/>
            <person name="Bills G."/>
            <person name="Bluhm B."/>
            <person name="Cannon C."/>
            <person name="Castanera R."/>
            <person name="Culley D."/>
            <person name="Daum C."/>
            <person name="Ezra D."/>
            <person name="Gonzalez J."/>
            <person name="Henrissat B."/>
            <person name="Kuo A."/>
            <person name="Liang C."/>
            <person name="Lipzen A."/>
            <person name="Lutzoni F."/>
            <person name="Magnuson J."/>
            <person name="Mondo S."/>
            <person name="Nolan M."/>
            <person name="Ohm R."/>
            <person name="Pangilinan J."/>
            <person name="Park H.-J."/>
            <person name="Ramirez L."/>
            <person name="Alfaro M."/>
            <person name="Sun H."/>
            <person name="Tritt A."/>
            <person name="Yoshinaga Y."/>
            <person name="Zwiers L.-H."/>
            <person name="Turgeon B."/>
            <person name="Goodwin S."/>
            <person name="Spatafora J."/>
            <person name="Crous P."/>
            <person name="Grigoriev I."/>
        </authorList>
    </citation>
    <scope>NUCLEOTIDE SEQUENCE</scope>
    <source>
        <strain evidence="9">CBS 101060</strain>
    </source>
</reference>